<evidence type="ECO:0000259" key="3">
    <source>
        <dbReference type="SMART" id="SM00960"/>
    </source>
</evidence>
<dbReference type="Proteomes" id="UP000807785">
    <property type="component" value="Unassembled WGS sequence"/>
</dbReference>
<dbReference type="InterPro" id="IPR003593">
    <property type="entry name" value="AAA+_ATPase"/>
</dbReference>
<reference evidence="4" key="1">
    <citation type="submission" date="2020-10" db="EMBL/GenBank/DDBJ databases">
        <title>Connecting structure to function with the recovery of over 1000 high-quality activated sludge metagenome-assembled genomes encoding full-length rRNA genes using long-read sequencing.</title>
        <authorList>
            <person name="Singleton C.M."/>
            <person name="Petriglieri F."/>
            <person name="Kristensen J.M."/>
            <person name="Kirkegaard R.H."/>
            <person name="Michaelsen T.Y."/>
            <person name="Andersen M.H."/>
            <person name="Karst S.M."/>
            <person name="Dueholm M.S."/>
            <person name="Nielsen P.H."/>
            <person name="Albertsen M."/>
        </authorList>
    </citation>
    <scope>NUCLEOTIDE SEQUENCE</scope>
    <source>
        <strain evidence="4">Bjer_18-Q3-R1-45_BAT3C.347</strain>
    </source>
</reference>
<feature type="region of interest" description="Disordered" evidence="1">
    <location>
        <begin position="305"/>
        <end position="338"/>
    </location>
</feature>
<dbReference type="PANTHER" id="PTHR35894">
    <property type="entry name" value="GENERAL SECRETION PATHWAY PROTEIN A-RELATED"/>
    <property type="match status" value="1"/>
</dbReference>
<evidence type="ECO:0000313" key="4">
    <source>
        <dbReference type="EMBL" id="MBK6975383.1"/>
    </source>
</evidence>
<dbReference type="SMART" id="SM00960">
    <property type="entry name" value="Robl_LC7"/>
    <property type="match status" value="1"/>
</dbReference>
<dbReference type="InterPro" id="IPR027417">
    <property type="entry name" value="P-loop_NTPase"/>
</dbReference>
<dbReference type="InterPro" id="IPR025662">
    <property type="entry name" value="Sigma_54_int_dom_ATP-bd_1"/>
</dbReference>
<evidence type="ECO:0000259" key="2">
    <source>
        <dbReference type="SMART" id="SM00382"/>
    </source>
</evidence>
<feature type="domain" description="Roadblock/LAMTOR2" evidence="3">
    <location>
        <begin position="366"/>
        <end position="456"/>
    </location>
</feature>
<proteinExistence type="predicted"/>
<organism evidence="4 5">
    <name type="scientific">Candidatus Methylophosphatis roskildensis</name>
    <dbReference type="NCBI Taxonomy" id="2899263"/>
    <lineage>
        <taxon>Bacteria</taxon>
        <taxon>Pseudomonadati</taxon>
        <taxon>Pseudomonadota</taxon>
        <taxon>Betaproteobacteria</taxon>
        <taxon>Nitrosomonadales</taxon>
        <taxon>Sterolibacteriaceae</taxon>
        <taxon>Candidatus Methylophosphatis</taxon>
    </lineage>
</organism>
<accession>A0A9D7HP21</accession>
<dbReference type="Gene3D" id="3.30.450.30">
    <property type="entry name" value="Dynein light chain 2a, cytoplasmic"/>
    <property type="match status" value="1"/>
</dbReference>
<feature type="domain" description="AAA+ ATPase" evidence="2">
    <location>
        <begin position="70"/>
        <end position="220"/>
    </location>
</feature>
<dbReference type="InterPro" id="IPR049945">
    <property type="entry name" value="AAA_22"/>
</dbReference>
<evidence type="ECO:0000256" key="1">
    <source>
        <dbReference type="SAM" id="MobiDB-lite"/>
    </source>
</evidence>
<dbReference type="SUPFAM" id="SSF103196">
    <property type="entry name" value="Roadblock/LC7 domain"/>
    <property type="match status" value="1"/>
</dbReference>
<dbReference type="PANTHER" id="PTHR35894:SF1">
    <property type="entry name" value="PHOSPHORIBULOKINASE _ URIDINE KINASE FAMILY"/>
    <property type="match status" value="1"/>
</dbReference>
<dbReference type="SMART" id="SM00382">
    <property type="entry name" value="AAA"/>
    <property type="match status" value="1"/>
</dbReference>
<sequence>MNSQKTWQASEPVGAFDAPTISKPAFDLIHGGQSELPAHSFGGDIGTGAFCSSPVFDRALKAINEDIRSRTGLIVLTGETGTGKSLLIRHAIESLDADVTPILLIDPRLSFQNFLRFACRELNLAQPDSDAETSSEKESEVLLEYLRAEREAGRSVAVFVDEAQEILEDLLADLLRLSDTTATGDELLQIVLVGLPTLRESLRKPALRKLTLRKLTQRGLKLHDLPPLKRDQVEAFIRQRLDGAYGESGALFTAEAIEKIGIYSRGIPRSINTICSLAMFTAQFEQRRSITGELIDHVGQRFLPAPAGPRDETAAAAALTDDATPKPSPSSAKAKPSRTLDLRLRLAQPVNPEIEQERIMSRLDSLNKILKKLQNESPGVEASALISEDGLMIASALPQDFDETHIGGMTATLLNLGTRAATELRRGEVQEVIVRGEHGYAVMISAGRGALLLVLANEHSKLGLIFFDMREAIKSVKTIL</sequence>
<dbReference type="InterPro" id="IPR052026">
    <property type="entry name" value="ExeA_AAA_ATPase_DNA-bind"/>
</dbReference>
<dbReference type="SUPFAM" id="SSF52540">
    <property type="entry name" value="P-loop containing nucleoside triphosphate hydrolases"/>
    <property type="match status" value="1"/>
</dbReference>
<name>A0A9D7HP21_9PROT</name>
<dbReference type="PROSITE" id="PS00675">
    <property type="entry name" value="SIGMA54_INTERACT_1"/>
    <property type="match status" value="1"/>
</dbReference>
<comment type="caution">
    <text evidence="4">The sequence shown here is derived from an EMBL/GenBank/DDBJ whole genome shotgun (WGS) entry which is preliminary data.</text>
</comment>
<dbReference type="InterPro" id="IPR004942">
    <property type="entry name" value="Roadblock/LAMTOR2_dom"/>
</dbReference>
<dbReference type="AlphaFoldDB" id="A0A9D7HP21"/>
<evidence type="ECO:0000313" key="5">
    <source>
        <dbReference type="Proteomes" id="UP000807785"/>
    </source>
</evidence>
<gene>
    <name evidence="4" type="ORF">IPH26_21365</name>
</gene>
<dbReference type="GO" id="GO:0016887">
    <property type="term" value="F:ATP hydrolysis activity"/>
    <property type="evidence" value="ECO:0007669"/>
    <property type="project" value="InterPro"/>
</dbReference>
<dbReference type="Gene3D" id="3.40.50.300">
    <property type="entry name" value="P-loop containing nucleotide triphosphate hydrolases"/>
    <property type="match status" value="1"/>
</dbReference>
<dbReference type="Pfam" id="PF03259">
    <property type="entry name" value="Robl_LC7"/>
    <property type="match status" value="1"/>
</dbReference>
<dbReference type="EMBL" id="JADJEV010000005">
    <property type="protein sequence ID" value="MBK6975383.1"/>
    <property type="molecule type" value="Genomic_DNA"/>
</dbReference>
<protein>
    <submittedName>
        <fullName evidence="4">Roadblock/LC7 domain-containing protein</fullName>
    </submittedName>
</protein>
<dbReference type="Pfam" id="PF13401">
    <property type="entry name" value="AAA_22"/>
    <property type="match status" value="1"/>
</dbReference>